<proteinExistence type="predicted"/>
<name>A0A7C2JX74_9PLAN</name>
<reference evidence="1" key="1">
    <citation type="journal article" date="2020" name="mSystems">
        <title>Genome- and Community-Level Interaction Insights into Carbon Utilization and Element Cycling Functions of Hydrothermarchaeota in Hydrothermal Sediment.</title>
        <authorList>
            <person name="Zhou Z."/>
            <person name="Liu Y."/>
            <person name="Xu W."/>
            <person name="Pan J."/>
            <person name="Luo Z.H."/>
            <person name="Li M."/>
        </authorList>
    </citation>
    <scope>NUCLEOTIDE SEQUENCE [LARGE SCALE GENOMIC DNA]</scope>
    <source>
        <strain evidence="1">SpSt-339</strain>
    </source>
</reference>
<gene>
    <name evidence="1" type="ORF">ENQ76_00230</name>
</gene>
<evidence type="ECO:0000313" key="1">
    <source>
        <dbReference type="EMBL" id="HEN13882.1"/>
    </source>
</evidence>
<dbReference type="AlphaFoldDB" id="A0A7C2JX74"/>
<sequence length="85" mass="9773">MTDQQPPTLVSDQDAPTLLAVRRPTMSLFVDRSTQQWVVLDLEGRFWTLPHTGHAWQHRQPFQPTEDTVLEIVPGHYKPFLGVPL</sequence>
<organism evidence="1">
    <name type="scientific">Schlesneria paludicola</name>
    <dbReference type="NCBI Taxonomy" id="360056"/>
    <lineage>
        <taxon>Bacteria</taxon>
        <taxon>Pseudomonadati</taxon>
        <taxon>Planctomycetota</taxon>
        <taxon>Planctomycetia</taxon>
        <taxon>Planctomycetales</taxon>
        <taxon>Planctomycetaceae</taxon>
        <taxon>Schlesneria</taxon>
    </lineage>
</organism>
<dbReference type="EMBL" id="DSOK01000007">
    <property type="protein sequence ID" value="HEN13882.1"/>
    <property type="molecule type" value="Genomic_DNA"/>
</dbReference>
<accession>A0A7C2JX74</accession>
<comment type="caution">
    <text evidence="1">The sequence shown here is derived from an EMBL/GenBank/DDBJ whole genome shotgun (WGS) entry which is preliminary data.</text>
</comment>
<protein>
    <submittedName>
        <fullName evidence="1">Uncharacterized protein</fullName>
    </submittedName>
</protein>